<dbReference type="Gene3D" id="1.10.10.10">
    <property type="entry name" value="Winged helix-like DNA-binding domain superfamily/Winged helix DNA-binding domain"/>
    <property type="match status" value="1"/>
</dbReference>
<accession>A0A1H6Y310</accession>
<evidence type="ECO:0000256" key="5">
    <source>
        <dbReference type="ARBA" id="ARBA00024937"/>
    </source>
</evidence>
<dbReference type="InterPro" id="IPR036388">
    <property type="entry name" value="WH-like_DNA-bd_sf"/>
</dbReference>
<evidence type="ECO:0000259" key="6">
    <source>
        <dbReference type="PROSITE" id="PS51000"/>
    </source>
</evidence>
<gene>
    <name evidence="7" type="ORF">SAMN05421637_1543</name>
</gene>
<reference evidence="8" key="1">
    <citation type="submission" date="2016-10" db="EMBL/GenBank/DDBJ databases">
        <authorList>
            <person name="Varghese N."/>
        </authorList>
    </citation>
    <scope>NUCLEOTIDE SEQUENCE [LARGE SCALE GENOMIC DNA]</scope>
    <source>
        <strain evidence="8">DSM 24868</strain>
    </source>
</reference>
<dbReference type="PANTHER" id="PTHR30363:SF4">
    <property type="entry name" value="GLYCEROL-3-PHOSPHATE REGULON REPRESSOR"/>
    <property type="match status" value="1"/>
</dbReference>
<evidence type="ECO:0000313" key="7">
    <source>
        <dbReference type="EMBL" id="SEJ35683.1"/>
    </source>
</evidence>
<evidence type="ECO:0000313" key="8">
    <source>
        <dbReference type="Proteomes" id="UP000183315"/>
    </source>
</evidence>
<name>A0A1H6Y310_9MICO</name>
<keyword evidence="4" id="KW-0804">Transcription</keyword>
<dbReference type="RefSeq" id="WP_042215184.1">
    <property type="nucleotide sequence ID" value="NZ_BBLU01000008.1"/>
</dbReference>
<dbReference type="Pfam" id="PF08220">
    <property type="entry name" value="HTH_DeoR"/>
    <property type="match status" value="1"/>
</dbReference>
<dbReference type="SMART" id="SM01134">
    <property type="entry name" value="DeoRC"/>
    <property type="match status" value="1"/>
</dbReference>
<dbReference type="Gene3D" id="3.40.50.1360">
    <property type="match status" value="1"/>
</dbReference>
<dbReference type="PRINTS" id="PR00037">
    <property type="entry name" value="HTHLACR"/>
</dbReference>
<proteinExistence type="predicted"/>
<keyword evidence="3" id="KW-0805">Transcription regulation</keyword>
<dbReference type="STRING" id="1043493.SAMN05421637_1543"/>
<evidence type="ECO:0000256" key="3">
    <source>
        <dbReference type="ARBA" id="ARBA00023015"/>
    </source>
</evidence>
<dbReference type="InterPro" id="IPR050313">
    <property type="entry name" value="Carb_Metab_HTH_regulators"/>
</dbReference>
<dbReference type="OrthoDB" id="7688673at2"/>
<dbReference type="AlphaFoldDB" id="A0A1H6Y310"/>
<comment type="function">
    <text evidence="5">Repressor of the lactose catabolism operon. Galactose-6-phosphate is the inducer.</text>
</comment>
<dbReference type="eggNOG" id="COG1349">
    <property type="taxonomic scope" value="Bacteria"/>
</dbReference>
<sequence>MYATERQQRILAEARAAGRVEVAALAEILEVTPETIRRDLTALEQRGSLRRVHGGAIPVERLETEPTLAARTARRVDVKRRIAARIVEEIPRGGTVLLDAGSTTQALVELLPIDMDLTVVTNSIPVAASLAGRPGIALYVLGGRVRGVTAAAVGEWTARELDGVVVDLAVMGTNGISAARGLTTPDQAEADAKRAMIAAARRVVVATDSSKAGDDHLHRFARLDQVDLVVTDGDLTEEAAEELRAAGPEVVTA</sequence>
<dbReference type="InterPro" id="IPR036390">
    <property type="entry name" value="WH_DNA-bd_sf"/>
</dbReference>
<keyword evidence="2" id="KW-0678">Repressor</keyword>
<dbReference type="SUPFAM" id="SSF46785">
    <property type="entry name" value="Winged helix' DNA-binding domain"/>
    <property type="match status" value="1"/>
</dbReference>
<organism evidence="7 8">
    <name type="scientific">Demequina mangrovi</name>
    <dbReference type="NCBI Taxonomy" id="1043493"/>
    <lineage>
        <taxon>Bacteria</taxon>
        <taxon>Bacillati</taxon>
        <taxon>Actinomycetota</taxon>
        <taxon>Actinomycetes</taxon>
        <taxon>Micrococcales</taxon>
        <taxon>Demequinaceae</taxon>
        <taxon>Demequina</taxon>
    </lineage>
</organism>
<dbReference type="InterPro" id="IPR001034">
    <property type="entry name" value="DeoR_HTH"/>
</dbReference>
<keyword evidence="8" id="KW-1185">Reference proteome</keyword>
<evidence type="ECO:0000256" key="1">
    <source>
        <dbReference type="ARBA" id="ARBA00021390"/>
    </source>
</evidence>
<dbReference type="SMART" id="SM00420">
    <property type="entry name" value="HTH_DEOR"/>
    <property type="match status" value="1"/>
</dbReference>
<dbReference type="PANTHER" id="PTHR30363">
    <property type="entry name" value="HTH-TYPE TRANSCRIPTIONAL REGULATOR SRLR-RELATED"/>
    <property type="match status" value="1"/>
</dbReference>
<evidence type="ECO:0000256" key="2">
    <source>
        <dbReference type="ARBA" id="ARBA00022491"/>
    </source>
</evidence>
<evidence type="ECO:0000256" key="4">
    <source>
        <dbReference type="ARBA" id="ARBA00023163"/>
    </source>
</evidence>
<dbReference type="GO" id="GO:0003700">
    <property type="term" value="F:DNA-binding transcription factor activity"/>
    <property type="evidence" value="ECO:0007669"/>
    <property type="project" value="InterPro"/>
</dbReference>
<dbReference type="EMBL" id="FNZI01000003">
    <property type="protein sequence ID" value="SEJ35683.1"/>
    <property type="molecule type" value="Genomic_DNA"/>
</dbReference>
<feature type="domain" description="HTH deoR-type" evidence="6">
    <location>
        <begin position="3"/>
        <end position="58"/>
    </location>
</feature>
<dbReference type="SUPFAM" id="SSF100950">
    <property type="entry name" value="NagB/RpiA/CoA transferase-like"/>
    <property type="match status" value="1"/>
</dbReference>
<protein>
    <recommendedName>
        <fullName evidence="1">Lactose phosphotransferase system repressor</fullName>
    </recommendedName>
</protein>
<dbReference type="InterPro" id="IPR037171">
    <property type="entry name" value="NagB/RpiA_transferase-like"/>
</dbReference>
<dbReference type="InterPro" id="IPR014036">
    <property type="entry name" value="DeoR-like_C"/>
</dbReference>
<dbReference type="Proteomes" id="UP000183315">
    <property type="component" value="Unassembled WGS sequence"/>
</dbReference>
<dbReference type="Pfam" id="PF00455">
    <property type="entry name" value="DeoRC"/>
    <property type="match status" value="1"/>
</dbReference>
<dbReference type="PROSITE" id="PS51000">
    <property type="entry name" value="HTH_DEOR_2"/>
    <property type="match status" value="1"/>
</dbReference>